<dbReference type="PROSITE" id="PS50075">
    <property type="entry name" value="CARRIER"/>
    <property type="match status" value="2"/>
</dbReference>
<dbReference type="Pfam" id="PF00550">
    <property type="entry name" value="PP-binding"/>
    <property type="match status" value="2"/>
</dbReference>
<dbReference type="SMART" id="SM00827">
    <property type="entry name" value="PKS_AT"/>
    <property type="match status" value="1"/>
</dbReference>
<accession>A0A1W1H9N9</accession>
<keyword evidence="2" id="KW-0597">Phosphoprotein</keyword>
<dbReference type="Proteomes" id="UP000191931">
    <property type="component" value="Unassembled WGS sequence"/>
</dbReference>
<keyword evidence="8" id="KW-1185">Reference proteome</keyword>
<protein>
    <submittedName>
        <fullName evidence="7">Putative amino-acid acetyltransferase</fullName>
    </submittedName>
</protein>
<dbReference type="Pfam" id="PF00698">
    <property type="entry name" value="Acyl_transf_1"/>
    <property type="match status" value="1"/>
</dbReference>
<dbReference type="SUPFAM" id="SSF53901">
    <property type="entry name" value="Thiolase-like"/>
    <property type="match status" value="1"/>
</dbReference>
<evidence type="ECO:0000256" key="1">
    <source>
        <dbReference type="ARBA" id="ARBA00022450"/>
    </source>
</evidence>
<keyword evidence="1" id="KW-0596">Phosphopantetheine</keyword>
<dbReference type="CDD" id="cd00833">
    <property type="entry name" value="PKS"/>
    <property type="match status" value="1"/>
</dbReference>
<feature type="compositionally biased region" description="Polar residues" evidence="4">
    <location>
        <begin position="1013"/>
        <end position="1027"/>
    </location>
</feature>
<dbReference type="Gene3D" id="1.10.1200.10">
    <property type="entry name" value="ACP-like"/>
    <property type="match status" value="2"/>
</dbReference>
<dbReference type="InterPro" id="IPR032821">
    <property type="entry name" value="PKS_assoc"/>
</dbReference>
<evidence type="ECO:0000259" key="6">
    <source>
        <dbReference type="PROSITE" id="PS52004"/>
    </source>
</evidence>
<dbReference type="SUPFAM" id="SSF52151">
    <property type="entry name" value="FabD/lysophospholipase-like"/>
    <property type="match status" value="1"/>
</dbReference>
<name>A0A1W1H9N9_9BACT</name>
<dbReference type="STRING" id="1246637.MTBBW1_1680068"/>
<dbReference type="InterPro" id="IPR014043">
    <property type="entry name" value="Acyl_transferase_dom"/>
</dbReference>
<dbReference type="Gene3D" id="3.40.47.10">
    <property type="match status" value="1"/>
</dbReference>
<feature type="domain" description="Carrier" evidence="5">
    <location>
        <begin position="1254"/>
        <end position="1334"/>
    </location>
</feature>
<reference evidence="7 8" key="1">
    <citation type="submission" date="2017-03" db="EMBL/GenBank/DDBJ databases">
        <authorList>
            <person name="Afonso C.L."/>
            <person name="Miller P.J."/>
            <person name="Scott M.A."/>
            <person name="Spackman E."/>
            <person name="Goraichik I."/>
            <person name="Dimitrov K.M."/>
            <person name="Suarez D.L."/>
            <person name="Swayne D.E."/>
        </authorList>
    </citation>
    <scope>NUCLEOTIDE SEQUENCE [LARGE SCALE GENOMIC DNA]</scope>
    <source>
        <strain evidence="7">PRJEB14757</strain>
    </source>
</reference>
<dbReference type="SUPFAM" id="SSF55048">
    <property type="entry name" value="Probable ACP-binding domain of malonyl-CoA ACP transacylase"/>
    <property type="match status" value="1"/>
</dbReference>
<dbReference type="InterPro" id="IPR036736">
    <property type="entry name" value="ACP-like_sf"/>
</dbReference>
<evidence type="ECO:0000256" key="3">
    <source>
        <dbReference type="ARBA" id="ARBA00022679"/>
    </source>
</evidence>
<feature type="region of interest" description="Disordered" evidence="4">
    <location>
        <begin position="1337"/>
        <end position="1357"/>
    </location>
</feature>
<feature type="compositionally biased region" description="Polar residues" evidence="4">
    <location>
        <begin position="1225"/>
        <end position="1238"/>
    </location>
</feature>
<feature type="compositionally biased region" description="Basic and acidic residues" evidence="4">
    <location>
        <begin position="1203"/>
        <end position="1224"/>
    </location>
</feature>
<dbReference type="Pfam" id="PF00109">
    <property type="entry name" value="ketoacyl-synt"/>
    <property type="match status" value="1"/>
</dbReference>
<dbReference type="RefSeq" id="WP_080805878.1">
    <property type="nucleotide sequence ID" value="NZ_LT828551.1"/>
</dbReference>
<dbReference type="Pfam" id="PF16197">
    <property type="entry name" value="KAsynt_C_assoc"/>
    <property type="match status" value="1"/>
</dbReference>
<dbReference type="EMBL" id="FWEV01000077">
    <property type="protein sequence ID" value="SLM29156.1"/>
    <property type="molecule type" value="Genomic_DNA"/>
</dbReference>
<dbReference type="InterPro" id="IPR016039">
    <property type="entry name" value="Thiolase-like"/>
</dbReference>
<dbReference type="InterPro" id="IPR020841">
    <property type="entry name" value="PKS_Beta-ketoAc_synthase_dom"/>
</dbReference>
<evidence type="ECO:0000313" key="8">
    <source>
        <dbReference type="Proteomes" id="UP000191931"/>
    </source>
</evidence>
<feature type="region of interest" description="Disordered" evidence="4">
    <location>
        <begin position="583"/>
        <end position="603"/>
    </location>
</feature>
<dbReference type="SMART" id="SM00825">
    <property type="entry name" value="PKS_KS"/>
    <property type="match status" value="1"/>
</dbReference>
<dbReference type="InterPro" id="IPR016035">
    <property type="entry name" value="Acyl_Trfase/lysoPLipase"/>
</dbReference>
<evidence type="ECO:0000259" key="5">
    <source>
        <dbReference type="PROSITE" id="PS50075"/>
    </source>
</evidence>
<feature type="region of interest" description="Disordered" evidence="4">
    <location>
        <begin position="978"/>
        <end position="997"/>
    </location>
</feature>
<dbReference type="Gene3D" id="3.30.70.250">
    <property type="entry name" value="Malonyl-CoA ACP transacylase, ACP-binding"/>
    <property type="match status" value="1"/>
</dbReference>
<keyword evidence="3 7" id="KW-0808">Transferase</keyword>
<evidence type="ECO:0000256" key="4">
    <source>
        <dbReference type="SAM" id="MobiDB-lite"/>
    </source>
</evidence>
<evidence type="ECO:0000313" key="7">
    <source>
        <dbReference type="EMBL" id="SLM29156.1"/>
    </source>
</evidence>
<dbReference type="GO" id="GO:0006633">
    <property type="term" value="P:fatty acid biosynthetic process"/>
    <property type="evidence" value="ECO:0007669"/>
    <property type="project" value="InterPro"/>
</dbReference>
<feature type="compositionally biased region" description="Basic and acidic residues" evidence="4">
    <location>
        <begin position="988"/>
        <end position="997"/>
    </location>
</feature>
<dbReference type="InterPro" id="IPR014030">
    <property type="entry name" value="Ketoacyl_synth_N"/>
</dbReference>
<evidence type="ECO:0000256" key="2">
    <source>
        <dbReference type="ARBA" id="ARBA00022553"/>
    </source>
</evidence>
<dbReference type="InterPro" id="IPR001227">
    <property type="entry name" value="Ac_transferase_dom_sf"/>
</dbReference>
<dbReference type="SUPFAM" id="SSF47336">
    <property type="entry name" value="ACP-like"/>
    <property type="match status" value="2"/>
</dbReference>
<feature type="compositionally biased region" description="Polar residues" evidence="4">
    <location>
        <begin position="1191"/>
        <end position="1202"/>
    </location>
</feature>
<dbReference type="InterPro" id="IPR018201">
    <property type="entry name" value="Ketoacyl_synth_AS"/>
</dbReference>
<feature type="compositionally biased region" description="Basic and acidic residues" evidence="4">
    <location>
        <begin position="583"/>
        <end position="595"/>
    </location>
</feature>
<dbReference type="PANTHER" id="PTHR43074">
    <property type="entry name" value="OMEGA-3 POLYUNSATURATED FATTY ACID SYNTHASE PFAB-RELATED"/>
    <property type="match status" value="1"/>
</dbReference>
<feature type="domain" description="Ketosynthase family 3 (KS3)" evidence="6">
    <location>
        <begin position="4"/>
        <end position="461"/>
    </location>
</feature>
<gene>
    <name evidence="7" type="ORF">MTBBW1_1680068</name>
</gene>
<feature type="region of interest" description="Disordered" evidence="4">
    <location>
        <begin position="1005"/>
        <end position="1038"/>
    </location>
</feature>
<dbReference type="PROSITE" id="PS52004">
    <property type="entry name" value="KS3_2"/>
    <property type="match status" value="1"/>
</dbReference>
<proteinExistence type="predicted"/>
<dbReference type="GO" id="GO:0004315">
    <property type="term" value="F:3-oxoacyl-[acyl-carrier-protein] synthase activity"/>
    <property type="evidence" value="ECO:0007669"/>
    <property type="project" value="InterPro"/>
</dbReference>
<dbReference type="PANTHER" id="PTHR43074:SF1">
    <property type="entry name" value="BETA-KETOACYL SYNTHASE FAMILY PROTEIN-RELATED"/>
    <property type="match status" value="1"/>
</dbReference>
<dbReference type="OrthoDB" id="7617297at2"/>
<dbReference type="InterPro" id="IPR052568">
    <property type="entry name" value="PKS-FAS_Synthase"/>
</dbReference>
<organism evidence="7 8">
    <name type="scientific">Desulfamplus magnetovallimortis</name>
    <dbReference type="NCBI Taxonomy" id="1246637"/>
    <lineage>
        <taxon>Bacteria</taxon>
        <taxon>Pseudomonadati</taxon>
        <taxon>Thermodesulfobacteriota</taxon>
        <taxon>Desulfobacteria</taxon>
        <taxon>Desulfobacterales</taxon>
        <taxon>Desulfobacteraceae</taxon>
        <taxon>Desulfamplus</taxon>
    </lineage>
</organism>
<dbReference type="InterPro" id="IPR014031">
    <property type="entry name" value="Ketoacyl_synth_C"/>
</dbReference>
<dbReference type="InterPro" id="IPR009081">
    <property type="entry name" value="PP-bd_ACP"/>
</dbReference>
<feature type="region of interest" description="Disordered" evidence="4">
    <location>
        <begin position="1191"/>
        <end position="1238"/>
    </location>
</feature>
<dbReference type="PROSITE" id="PS00606">
    <property type="entry name" value="KS3_1"/>
    <property type="match status" value="1"/>
</dbReference>
<feature type="domain" description="Carrier" evidence="5">
    <location>
        <begin position="1357"/>
        <end position="1437"/>
    </location>
</feature>
<dbReference type="InterPro" id="IPR016036">
    <property type="entry name" value="Malonyl_transacylase_ACP-bd"/>
</dbReference>
<sequence>MSKNNAIAIIGMGAIFPHSSGLQQYWNLIFNGVDAITDIPETTHWSLKDYFDENPATPDHTYCKRGGFIPETNFDPARYGMPPKNIEATDTSQLLGLMVAEMAMEDAGYPVRSSSFDKKRTNIILGVTGTQELVIPLGARLYHPLWKKALSDANIPTEKMDEVLQRISGLFPDWQENSFPGLLGNVVAGRIANRLDLGGTNSVVDAACASSLSAIHTSCMELASGRCDLSISGGVDTLNDIFMHMCFSKTGVLSHSGDAKPFSKDADGTVLGEGIGMVVLKRLEDSQRDNDRIYAVIKGIGTSSDGKTGGIYAPDSAGQLRALKAAYTEAEIDPETVELFEAHGTGTRVGDKIEFSSLKSLMSGKNPQKPAAVGSVKSMIGHAKAAAGIAGLIKTALSLYHKVLPPTLKAENPDPELGMEKSPFYLNHLSKPWLNSSKYPRRAGVSAFGFGGSNFHAVLEEYKDEKEHVSWDGTLQIAAFSHDTIEGLCNIIEKFRQDMQTSLHFDFGEKNQMLAWRSEKSRKNFNASDNFRLLMAIKNSEDPVKKCDIAISTLNDSIQYRNSTTKQFSFQGSDSKIKQHAFEGKNNRLKNRPDENPINQTEQKKLEKSGIFFGSGLKTGKIAFLFPGQGSQYTGMGRELLSIFPEALQTLELAEKTLKTHNILPGNLLASSLFPLPPYANEIKQAEETLRATDIAQPAIGAVSLAMSKILKRFGIEPDITCGHSFGELTALCAAGWIDEESFFKLAGNRGKYMAKAADSEDEKGGMLAVKAPLSKIEHYLKEEKLDLVLANRNTHQQGVLSGDIEEIRRAAAILKKHKIRSIELPVAAAFHSKLIENAIKPFAESVRTIAIKHNNTTVMSNTTGTPYPDKPEEAYELLGKQLGNPVDFVADIEYMHATGVTTFIEVGPKNILSGLTRSILEKKEIKCLTLDASSGKNRAIEDLSILLCTLGASGINVTLDQWEDAVKEPEKKLIRVPLTGANPKKQKMPDQNHDVKITVNRKKTLSGKIHPHSSSAQKSSPQNESISGAKPSRPILALNPEHRGANMQSNRFNEQEATSCEQDSDISKQNNQSDFSQHLIFSAMQLVQKGMESMQDLQARTAHAHEKFLETQSNSGKTLQAMMEQTRFFAQNAIDSCYIGYTGNKENNVRKKEGNNGKSGQLNRLSLATQSSPKLSHDLSAKSLKNEHTNYFNPYQNSTISHCDDKPAEPDDNKIDHNYRHNELNSSSPEKSSVTSQHNIVTSQYNNKSQNSDLSSKAENILLETVCNLTGFPVEMLSLDMDIESDLGIDSIKRVEIVSELEKKLPDTATLTPEHMGSLKTLRDIVDLLSSGKEKQTSHEYQYSSEKKNESSPVQTNNGDVMALLMETISNLTGFPVEMLTSDMDLESDLGIDSIKRVEILSSLEQKIPEAGIISPDDLGSLKTLEQIAKKISGEYEDNQYCQEIGDTCYENNKTCQEVGDTSHENNNTCQEVGDTCQGINNTCQGVSDTCHGNAKSRIYETTTTSIETKKTSETVHLTKKDTF</sequence>
<dbReference type="Gene3D" id="3.40.366.10">
    <property type="entry name" value="Malonyl-Coenzyme A Acyl Carrier Protein, domain 2"/>
    <property type="match status" value="1"/>
</dbReference>
<dbReference type="Pfam" id="PF02801">
    <property type="entry name" value="Ketoacyl-synt_C"/>
    <property type="match status" value="1"/>
</dbReference>